<dbReference type="InterPro" id="IPR050553">
    <property type="entry name" value="Thioredoxin_ResA/DsbE_sf"/>
</dbReference>
<dbReference type="InterPro" id="IPR036249">
    <property type="entry name" value="Thioredoxin-like_sf"/>
</dbReference>
<evidence type="ECO:0000256" key="3">
    <source>
        <dbReference type="ARBA" id="ARBA00023157"/>
    </source>
</evidence>
<accession>A0A7W8K010</accession>
<proteinExistence type="predicted"/>
<dbReference type="Gene3D" id="3.40.30.10">
    <property type="entry name" value="Glutaredoxin"/>
    <property type="match status" value="1"/>
</dbReference>
<dbReference type="GO" id="GO:0030313">
    <property type="term" value="C:cell envelope"/>
    <property type="evidence" value="ECO:0007669"/>
    <property type="project" value="UniProtKB-SubCell"/>
</dbReference>
<evidence type="ECO:0000313" key="7">
    <source>
        <dbReference type="Proteomes" id="UP000552709"/>
    </source>
</evidence>
<protein>
    <submittedName>
        <fullName evidence="6">Cytochrome c biogenesis protein CcmG/thiol:disulfide interchange protein DsbE</fullName>
    </submittedName>
</protein>
<name>A0A7W8K010_9DEIO</name>
<dbReference type="GO" id="GO:0016491">
    <property type="term" value="F:oxidoreductase activity"/>
    <property type="evidence" value="ECO:0007669"/>
    <property type="project" value="InterPro"/>
</dbReference>
<dbReference type="InterPro" id="IPR000866">
    <property type="entry name" value="AhpC/TSA"/>
</dbReference>
<keyword evidence="4" id="KW-0676">Redox-active center</keyword>
<comment type="caution">
    <text evidence="6">The sequence shown here is derived from an EMBL/GenBank/DDBJ whole genome shotgun (WGS) entry which is preliminary data.</text>
</comment>
<evidence type="ECO:0000256" key="4">
    <source>
        <dbReference type="ARBA" id="ARBA00023284"/>
    </source>
</evidence>
<dbReference type="SUPFAM" id="SSF52833">
    <property type="entry name" value="Thioredoxin-like"/>
    <property type="match status" value="1"/>
</dbReference>
<keyword evidence="3" id="KW-1015">Disulfide bond</keyword>
<evidence type="ECO:0000259" key="5">
    <source>
        <dbReference type="PROSITE" id="PS51352"/>
    </source>
</evidence>
<organism evidence="6 7">
    <name type="scientific">Deinococcus humi</name>
    <dbReference type="NCBI Taxonomy" id="662880"/>
    <lineage>
        <taxon>Bacteria</taxon>
        <taxon>Thermotogati</taxon>
        <taxon>Deinococcota</taxon>
        <taxon>Deinococci</taxon>
        <taxon>Deinococcales</taxon>
        <taxon>Deinococcaceae</taxon>
        <taxon>Deinococcus</taxon>
    </lineage>
</organism>
<sequence>MPPLLAAAVVAALATALLRPSPGPGSPLIGKPVPAFTLLTLSGRSLSVSGQGGRPVVINFWASWCIPCREEAPLLRELAQKTRNVRVVGVVFQDQVGTARAFEQEFAIPYASVLDPQSQTAINFGVAGVPETFFVDAQGVVQAKQSGQLSRDSLRANVRKIGVSF</sequence>
<dbReference type="GO" id="GO:0016209">
    <property type="term" value="F:antioxidant activity"/>
    <property type="evidence" value="ECO:0007669"/>
    <property type="project" value="InterPro"/>
</dbReference>
<dbReference type="InterPro" id="IPR013766">
    <property type="entry name" value="Thioredoxin_domain"/>
</dbReference>
<evidence type="ECO:0000256" key="1">
    <source>
        <dbReference type="ARBA" id="ARBA00004196"/>
    </source>
</evidence>
<dbReference type="RefSeq" id="WP_229790267.1">
    <property type="nucleotide sequence ID" value="NZ_JACHFL010000025.1"/>
</dbReference>
<keyword evidence="2" id="KW-0201">Cytochrome c-type biogenesis</keyword>
<keyword evidence="7" id="KW-1185">Reference proteome</keyword>
<dbReference type="PROSITE" id="PS51352">
    <property type="entry name" value="THIOREDOXIN_2"/>
    <property type="match status" value="1"/>
</dbReference>
<dbReference type="AlphaFoldDB" id="A0A7W8K010"/>
<feature type="domain" description="Thioredoxin" evidence="5">
    <location>
        <begin position="27"/>
        <end position="163"/>
    </location>
</feature>
<dbReference type="EMBL" id="JACHFL010000025">
    <property type="protein sequence ID" value="MBB5365978.1"/>
    <property type="molecule type" value="Genomic_DNA"/>
</dbReference>
<dbReference type="PANTHER" id="PTHR42852:SF6">
    <property type="entry name" value="THIOL:DISULFIDE INTERCHANGE PROTEIN DSBE"/>
    <property type="match status" value="1"/>
</dbReference>
<gene>
    <name evidence="6" type="ORF">HNQ08_005104</name>
</gene>
<dbReference type="Proteomes" id="UP000552709">
    <property type="component" value="Unassembled WGS sequence"/>
</dbReference>
<comment type="subcellular location">
    <subcellularLocation>
        <location evidence="1">Cell envelope</location>
    </subcellularLocation>
</comment>
<dbReference type="Pfam" id="PF00578">
    <property type="entry name" value="AhpC-TSA"/>
    <property type="match status" value="1"/>
</dbReference>
<evidence type="ECO:0000313" key="6">
    <source>
        <dbReference type="EMBL" id="MBB5365978.1"/>
    </source>
</evidence>
<dbReference type="GO" id="GO:0017004">
    <property type="term" value="P:cytochrome complex assembly"/>
    <property type="evidence" value="ECO:0007669"/>
    <property type="project" value="UniProtKB-KW"/>
</dbReference>
<dbReference type="PANTHER" id="PTHR42852">
    <property type="entry name" value="THIOL:DISULFIDE INTERCHANGE PROTEIN DSBE"/>
    <property type="match status" value="1"/>
</dbReference>
<reference evidence="6 7" key="1">
    <citation type="submission" date="2020-08" db="EMBL/GenBank/DDBJ databases">
        <title>Genomic Encyclopedia of Type Strains, Phase IV (KMG-IV): sequencing the most valuable type-strain genomes for metagenomic binning, comparative biology and taxonomic classification.</title>
        <authorList>
            <person name="Goeker M."/>
        </authorList>
    </citation>
    <scope>NUCLEOTIDE SEQUENCE [LARGE SCALE GENOMIC DNA]</scope>
    <source>
        <strain evidence="6 7">DSM 27939</strain>
    </source>
</reference>
<evidence type="ECO:0000256" key="2">
    <source>
        <dbReference type="ARBA" id="ARBA00022748"/>
    </source>
</evidence>